<dbReference type="InterPro" id="IPR052177">
    <property type="entry name" value="Divisome_Glycosyl_Hydrolase"/>
</dbReference>
<dbReference type="Gene3D" id="3.20.20.80">
    <property type="entry name" value="Glycosidases"/>
    <property type="match status" value="1"/>
</dbReference>
<gene>
    <name evidence="3" type="ORF">MAR_015431</name>
</gene>
<dbReference type="InterPro" id="IPR017853">
    <property type="entry name" value="GH"/>
</dbReference>
<dbReference type="Pfam" id="PF02638">
    <property type="entry name" value="GHL10"/>
    <property type="match status" value="1"/>
</dbReference>
<accession>A0ABY7FH66</accession>
<evidence type="ECO:0000313" key="3">
    <source>
        <dbReference type="EMBL" id="WAR21457.1"/>
    </source>
</evidence>
<dbReference type="SUPFAM" id="SSF51445">
    <property type="entry name" value="(Trans)glycosidases"/>
    <property type="match status" value="1"/>
</dbReference>
<organism evidence="3 4">
    <name type="scientific">Mya arenaria</name>
    <name type="common">Soft-shell clam</name>
    <dbReference type="NCBI Taxonomy" id="6604"/>
    <lineage>
        <taxon>Eukaryota</taxon>
        <taxon>Metazoa</taxon>
        <taxon>Spiralia</taxon>
        <taxon>Lophotrochozoa</taxon>
        <taxon>Mollusca</taxon>
        <taxon>Bivalvia</taxon>
        <taxon>Autobranchia</taxon>
        <taxon>Heteroconchia</taxon>
        <taxon>Euheterodonta</taxon>
        <taxon>Imparidentia</taxon>
        <taxon>Neoheterodontei</taxon>
        <taxon>Myida</taxon>
        <taxon>Myoidea</taxon>
        <taxon>Myidae</taxon>
        <taxon>Mya</taxon>
    </lineage>
</organism>
<evidence type="ECO:0000256" key="1">
    <source>
        <dbReference type="ARBA" id="ARBA00022729"/>
    </source>
</evidence>
<dbReference type="PANTHER" id="PTHR43405">
    <property type="entry name" value="GLYCOSYL HYDROLASE DIGH"/>
    <property type="match status" value="1"/>
</dbReference>
<evidence type="ECO:0000259" key="2">
    <source>
        <dbReference type="Pfam" id="PF02638"/>
    </source>
</evidence>
<dbReference type="InterPro" id="IPR003790">
    <property type="entry name" value="GHL10"/>
</dbReference>
<sequence>MYIIRRLTSMISEHRRLARFGSLDFLEVLTANRPRRRIHKVTLPRLELTASFLAASLGSLAVESTLPLDIFLHGKDECFLLRCILLTTRSVFPAREFRGVWVATVANIDWPTSKYHTTAQQKQELDAIIEEVRQRHFNAIVFQIRSTGDAMYNSSLEPWSYYLTGHQGQAPSPYYDPLEYMIQKAHEVGIEVHAWFNPYRARSGSTSRTGLASNNMANRFPSHAYAYGNNLVMDPGAKEVQDFIVDVFSDVARRYDVDGMHMDDYFYPYPVSGQTFPDSSTYHRYQASSGTLSLADWRRENVNTLIQRLGIAIHSIKPYLKFGISPFGIWKAGHPSGIHGLSSYDSLFADSQLWLRQGWVDYLAPQLYWAIDPPAQSYPALLQWWVQQNDQHRHIYAGNSLSKIESKHWGSQEIINQIKISRNLRANESLGNIQFSMRYLQSNTQGISDAFQSIYISRTLTPAMPWLSVPTPLTPSITVTGNTLTWAKDSSGHTWRVLVYTQTADAFELHDLLHNEHTSTHVTDGEYAVTAIARNGVESQVMYIQVVGGVNSNLVG</sequence>
<evidence type="ECO:0000313" key="4">
    <source>
        <dbReference type="Proteomes" id="UP001164746"/>
    </source>
</evidence>
<reference evidence="3" key="1">
    <citation type="submission" date="2022-11" db="EMBL/GenBank/DDBJ databases">
        <title>Centuries of genome instability and evolution in soft-shell clam transmissible cancer (bioRxiv).</title>
        <authorList>
            <person name="Hart S.F.M."/>
            <person name="Yonemitsu M.A."/>
            <person name="Giersch R.M."/>
            <person name="Beal B.F."/>
            <person name="Arriagada G."/>
            <person name="Davis B.W."/>
            <person name="Ostrander E.A."/>
            <person name="Goff S.P."/>
            <person name="Metzger M.J."/>
        </authorList>
    </citation>
    <scope>NUCLEOTIDE SEQUENCE</scope>
    <source>
        <strain evidence="3">MELC-2E11</strain>
        <tissue evidence="3">Siphon/mantle</tissue>
    </source>
</reference>
<feature type="domain" description="Glycosyl hydrolase-like 10" evidence="2">
    <location>
        <begin position="96"/>
        <end position="406"/>
    </location>
</feature>
<keyword evidence="1" id="KW-0732">Signal</keyword>
<keyword evidence="4" id="KW-1185">Reference proteome</keyword>
<proteinExistence type="predicted"/>
<name>A0ABY7FH66_MYAAR</name>
<dbReference type="PANTHER" id="PTHR43405:SF1">
    <property type="entry name" value="GLYCOSYL HYDROLASE DIGH"/>
    <property type="match status" value="1"/>
</dbReference>
<dbReference type="Proteomes" id="UP001164746">
    <property type="component" value="Chromosome 12"/>
</dbReference>
<dbReference type="EMBL" id="CP111023">
    <property type="protein sequence ID" value="WAR21457.1"/>
    <property type="molecule type" value="Genomic_DNA"/>
</dbReference>
<protein>
    <submittedName>
        <fullName evidence="3">YNGK-like protein</fullName>
    </submittedName>
</protein>